<evidence type="ECO:0000313" key="3">
    <source>
        <dbReference type="EMBL" id="SPH18125.1"/>
    </source>
</evidence>
<organism evidence="3 4">
    <name type="scientific">Albidovulum aquaemixtae</name>
    <dbReference type="NCBI Taxonomy" id="1542388"/>
    <lineage>
        <taxon>Bacteria</taxon>
        <taxon>Pseudomonadati</taxon>
        <taxon>Pseudomonadota</taxon>
        <taxon>Alphaproteobacteria</taxon>
        <taxon>Rhodobacterales</taxon>
        <taxon>Paracoccaceae</taxon>
        <taxon>Albidovulum</taxon>
    </lineage>
</organism>
<dbReference type="InterPro" id="IPR048711">
    <property type="entry name" value="WHD_Rv2258c"/>
</dbReference>
<dbReference type="GO" id="GO:0032259">
    <property type="term" value="P:methylation"/>
    <property type="evidence" value="ECO:0007669"/>
    <property type="project" value="UniProtKB-KW"/>
</dbReference>
<dbReference type="Proteomes" id="UP000244924">
    <property type="component" value="Unassembled WGS sequence"/>
</dbReference>
<dbReference type="Gene3D" id="1.10.10.10">
    <property type="entry name" value="Winged helix-like DNA-binding domain superfamily/Winged helix DNA-binding domain"/>
    <property type="match status" value="1"/>
</dbReference>
<dbReference type="SUPFAM" id="SSF46785">
    <property type="entry name" value="Winged helix' DNA-binding domain"/>
    <property type="match status" value="1"/>
</dbReference>
<dbReference type="InterPro" id="IPR025714">
    <property type="entry name" value="Methyltranfer_dom"/>
</dbReference>
<dbReference type="OrthoDB" id="9801363at2"/>
<feature type="domain" description="Methyltransferase" evidence="1">
    <location>
        <begin position="171"/>
        <end position="312"/>
    </location>
</feature>
<accession>A0A2R8B675</accession>
<dbReference type="InterPro" id="IPR036390">
    <property type="entry name" value="WH_DNA-bd_sf"/>
</dbReference>
<gene>
    <name evidence="3" type="ORF">DEA8626_01657</name>
</gene>
<dbReference type="Pfam" id="PF13847">
    <property type="entry name" value="Methyltransf_31"/>
    <property type="match status" value="1"/>
</dbReference>
<dbReference type="SUPFAM" id="SSF53335">
    <property type="entry name" value="S-adenosyl-L-methionine-dependent methyltransferases"/>
    <property type="match status" value="1"/>
</dbReference>
<dbReference type="InterPro" id="IPR029063">
    <property type="entry name" value="SAM-dependent_MTases_sf"/>
</dbReference>
<dbReference type="AlphaFoldDB" id="A0A2R8B675"/>
<dbReference type="EMBL" id="OMOQ01000001">
    <property type="protein sequence ID" value="SPH18125.1"/>
    <property type="molecule type" value="Genomic_DNA"/>
</dbReference>
<dbReference type="GO" id="GO:0008168">
    <property type="term" value="F:methyltransferase activity"/>
    <property type="evidence" value="ECO:0007669"/>
    <property type="project" value="UniProtKB-KW"/>
</dbReference>
<keyword evidence="3" id="KW-0808">Transferase</keyword>
<dbReference type="InterPro" id="IPR053173">
    <property type="entry name" value="SAM-binding_MTase"/>
</dbReference>
<dbReference type="EC" id="2.1.1.315" evidence="3"/>
<dbReference type="InterPro" id="IPR036388">
    <property type="entry name" value="WH-like_DNA-bd_sf"/>
</dbReference>
<sequence length="352" mass="37526">MTINPSALDFHVERLFADLSAGYGGVMVSIGSKLGLYSAMDGQGPVSSQAVADRAGCAERYVREWLNSQVAGGYVQYHAATGLYELTAEQAMILADETSPVFLPHAWQVVASMWADEDKAIEAIRTGKGVAWGDHDGRLFCGVAAFFRNGYAANLVEQWLPALDGVVDNLKRGARVADIGCGHGHSTVLMAKAFPNSVFFGFDVHEGSIEEARRIAEAEGVADRVHFAVTDASGYSDRDLDLICFFDCLHDMGHPVAAARHARAALAKGGSVMLVEPAAADRVEDNINPVGRLYYAASTTLCCAHAISENGTHVLGAQAGRGRLAEVFAEAGFDSFSLAAETPFNLILQARV</sequence>
<dbReference type="Gene3D" id="3.40.50.150">
    <property type="entry name" value="Vaccinia Virus protein VP39"/>
    <property type="match status" value="1"/>
</dbReference>
<dbReference type="CDD" id="cd02440">
    <property type="entry name" value="AdoMet_MTases"/>
    <property type="match status" value="1"/>
</dbReference>
<dbReference type="PANTHER" id="PTHR45128">
    <property type="entry name" value="METHYLTRANSFERASE TYPE 11"/>
    <property type="match status" value="1"/>
</dbReference>
<dbReference type="Pfam" id="PF21320">
    <property type="entry name" value="WHD_Rv2258c"/>
    <property type="match status" value="1"/>
</dbReference>
<reference evidence="3 4" key="1">
    <citation type="submission" date="2018-03" db="EMBL/GenBank/DDBJ databases">
        <authorList>
            <person name="Keele B.F."/>
        </authorList>
    </citation>
    <scope>NUCLEOTIDE SEQUENCE [LARGE SCALE GENOMIC DNA]</scope>
    <source>
        <strain evidence="3 4">CECT 8626</strain>
    </source>
</reference>
<dbReference type="PANTHER" id="PTHR45128:SF2">
    <property type="entry name" value="METHYLTRANSFERASE DOMAIN-CONTAINING PROTEIN"/>
    <property type="match status" value="1"/>
</dbReference>
<keyword evidence="4" id="KW-1185">Reference proteome</keyword>
<evidence type="ECO:0000259" key="2">
    <source>
        <dbReference type="Pfam" id="PF21320"/>
    </source>
</evidence>
<name>A0A2R8B675_9RHOB</name>
<evidence type="ECO:0000313" key="4">
    <source>
        <dbReference type="Proteomes" id="UP000244924"/>
    </source>
</evidence>
<dbReference type="RefSeq" id="WP_108852495.1">
    <property type="nucleotide sequence ID" value="NZ_OMOQ01000001.1"/>
</dbReference>
<evidence type="ECO:0000259" key="1">
    <source>
        <dbReference type="Pfam" id="PF13847"/>
    </source>
</evidence>
<proteinExistence type="predicted"/>
<keyword evidence="3" id="KW-0489">Methyltransferase</keyword>
<protein>
    <submittedName>
        <fullName evidence="3">27-O-demethylrifamycin SV methyltransferase</fullName>
        <ecNumber evidence="3">2.1.1.315</ecNumber>
    </submittedName>
</protein>
<feature type="domain" description="S-adenosylmethionine-dependent methyltransferase Rv2258c-like winged HTH" evidence="2">
    <location>
        <begin position="25"/>
        <end position="94"/>
    </location>
</feature>